<dbReference type="PANTHER" id="PTHR33257:SF4">
    <property type="entry name" value="EXPRESSED PROTEIN"/>
    <property type="match status" value="1"/>
</dbReference>
<proteinExistence type="predicted"/>
<dbReference type="PANTHER" id="PTHR33257">
    <property type="entry name" value="OS05G0165500 PROTEIN"/>
    <property type="match status" value="1"/>
</dbReference>
<feature type="compositionally biased region" description="Pro residues" evidence="1">
    <location>
        <begin position="64"/>
        <end position="74"/>
    </location>
</feature>
<comment type="caution">
    <text evidence="2">The sequence shown here is derived from an EMBL/GenBank/DDBJ whole genome shotgun (WGS) entry which is preliminary data.</text>
</comment>
<accession>A0ABR0VKH6</accession>
<evidence type="ECO:0000256" key="1">
    <source>
        <dbReference type="SAM" id="MobiDB-lite"/>
    </source>
</evidence>
<dbReference type="Proteomes" id="UP001318860">
    <property type="component" value="Unassembled WGS sequence"/>
</dbReference>
<evidence type="ECO:0000313" key="2">
    <source>
        <dbReference type="EMBL" id="KAK6135725.1"/>
    </source>
</evidence>
<reference evidence="2 3" key="1">
    <citation type="journal article" date="2021" name="Comput. Struct. Biotechnol. J.">
        <title>De novo genome assembly of the potent medicinal plant Rehmannia glutinosa using nanopore technology.</title>
        <authorList>
            <person name="Ma L."/>
            <person name="Dong C."/>
            <person name="Song C."/>
            <person name="Wang X."/>
            <person name="Zheng X."/>
            <person name="Niu Y."/>
            <person name="Chen S."/>
            <person name="Feng W."/>
        </authorList>
    </citation>
    <scope>NUCLEOTIDE SEQUENCE [LARGE SCALE GENOMIC DNA]</scope>
    <source>
        <strain evidence="2">DH-2019</strain>
    </source>
</reference>
<feature type="compositionally biased region" description="Polar residues" evidence="1">
    <location>
        <begin position="75"/>
        <end position="84"/>
    </location>
</feature>
<dbReference type="EMBL" id="JABTTQ020001068">
    <property type="protein sequence ID" value="KAK6135725.1"/>
    <property type="molecule type" value="Genomic_DNA"/>
</dbReference>
<feature type="compositionally biased region" description="Low complexity" evidence="1">
    <location>
        <begin position="103"/>
        <end position="126"/>
    </location>
</feature>
<name>A0ABR0VKH6_REHGL</name>
<keyword evidence="3" id="KW-1185">Reference proteome</keyword>
<feature type="region of interest" description="Disordered" evidence="1">
    <location>
        <begin position="48"/>
        <end position="91"/>
    </location>
</feature>
<organism evidence="2 3">
    <name type="scientific">Rehmannia glutinosa</name>
    <name type="common">Chinese foxglove</name>
    <dbReference type="NCBI Taxonomy" id="99300"/>
    <lineage>
        <taxon>Eukaryota</taxon>
        <taxon>Viridiplantae</taxon>
        <taxon>Streptophyta</taxon>
        <taxon>Embryophyta</taxon>
        <taxon>Tracheophyta</taxon>
        <taxon>Spermatophyta</taxon>
        <taxon>Magnoliopsida</taxon>
        <taxon>eudicotyledons</taxon>
        <taxon>Gunneridae</taxon>
        <taxon>Pentapetalae</taxon>
        <taxon>asterids</taxon>
        <taxon>lamiids</taxon>
        <taxon>Lamiales</taxon>
        <taxon>Orobanchaceae</taxon>
        <taxon>Rehmannieae</taxon>
        <taxon>Rehmannia</taxon>
    </lineage>
</organism>
<gene>
    <name evidence="2" type="ORF">DH2020_030505</name>
</gene>
<protein>
    <submittedName>
        <fullName evidence="2">Uncharacterized protein</fullName>
    </submittedName>
</protein>
<feature type="region of interest" description="Disordered" evidence="1">
    <location>
        <begin position="103"/>
        <end position="150"/>
    </location>
</feature>
<sequence>MAKGSSRMLEDEKFFSRLLSKEKYNSSKQGEASFRVLYYGGATGSVPFTWESQPGTPKHKFNDNPPPPLTPPPYYQSSPRTNPLLQKKNSKNSKFFINSIFPRTPSKKISPQSSFSSSHSFPSTPINARKHDDTKVRSRSTAQFEDECEGGKYSPTSTLCFGPTKSGSPSSRRIKGYVYPIKSVKKVVLSIVGHGTGN</sequence>
<evidence type="ECO:0000313" key="3">
    <source>
        <dbReference type="Proteomes" id="UP001318860"/>
    </source>
</evidence>